<evidence type="ECO:0000313" key="2">
    <source>
        <dbReference type="Proteomes" id="UP001596496"/>
    </source>
</evidence>
<protein>
    <submittedName>
        <fullName evidence="1">Uncharacterized protein</fullName>
    </submittedName>
</protein>
<organism evidence="1 2">
    <name type="scientific">Sphaerisporangium rhizosphaerae</name>
    <dbReference type="NCBI Taxonomy" id="2269375"/>
    <lineage>
        <taxon>Bacteria</taxon>
        <taxon>Bacillati</taxon>
        <taxon>Actinomycetota</taxon>
        <taxon>Actinomycetes</taxon>
        <taxon>Streptosporangiales</taxon>
        <taxon>Streptosporangiaceae</taxon>
        <taxon>Sphaerisporangium</taxon>
    </lineage>
</organism>
<reference evidence="2" key="1">
    <citation type="journal article" date="2019" name="Int. J. Syst. Evol. Microbiol.">
        <title>The Global Catalogue of Microorganisms (GCM) 10K type strain sequencing project: providing services to taxonomists for standard genome sequencing and annotation.</title>
        <authorList>
            <consortium name="The Broad Institute Genomics Platform"/>
            <consortium name="The Broad Institute Genome Sequencing Center for Infectious Disease"/>
            <person name="Wu L."/>
            <person name="Ma J."/>
        </authorList>
    </citation>
    <scope>NUCLEOTIDE SEQUENCE [LARGE SCALE GENOMIC DNA]</scope>
    <source>
        <strain evidence="2">CECT 7649</strain>
    </source>
</reference>
<gene>
    <name evidence="1" type="ORF">ACFQSB_36025</name>
</gene>
<dbReference type="Proteomes" id="UP001596496">
    <property type="component" value="Unassembled WGS sequence"/>
</dbReference>
<comment type="caution">
    <text evidence="1">The sequence shown here is derived from an EMBL/GenBank/DDBJ whole genome shotgun (WGS) entry which is preliminary data.</text>
</comment>
<name>A0ABW2PKC3_9ACTN</name>
<sequence length="89" mass="10053">MAASPAPQEQQFIHLVRLAWDLRKRGLGVAIEVPSREQPVLLLARMPGPVRIMAVALDGRWFFTWGRGRAHRVRALADDAADRVWEVAQ</sequence>
<accession>A0ABW2PKC3</accession>
<evidence type="ECO:0000313" key="1">
    <source>
        <dbReference type="EMBL" id="MFC7387661.1"/>
    </source>
</evidence>
<dbReference type="RefSeq" id="WP_380831462.1">
    <property type="nucleotide sequence ID" value="NZ_JBHTCG010000042.1"/>
</dbReference>
<keyword evidence="2" id="KW-1185">Reference proteome</keyword>
<dbReference type="EMBL" id="JBHTCG010000042">
    <property type="protein sequence ID" value="MFC7387661.1"/>
    <property type="molecule type" value="Genomic_DNA"/>
</dbReference>
<proteinExistence type="predicted"/>